<feature type="domain" description="C2H2-type" evidence="2">
    <location>
        <begin position="11"/>
        <end position="41"/>
    </location>
</feature>
<dbReference type="SUPFAM" id="SSF57667">
    <property type="entry name" value="beta-beta-alpha zinc fingers"/>
    <property type="match status" value="1"/>
</dbReference>
<dbReference type="VEuPathDB" id="MicrosporidiaDB:TUBRATIS_12940"/>
<gene>
    <name evidence="3" type="ORF">TUBRATIS_12940</name>
</gene>
<dbReference type="PROSITE" id="PS50157">
    <property type="entry name" value="ZINC_FINGER_C2H2_2"/>
    <property type="match status" value="2"/>
</dbReference>
<name>A0A437AM42_9MICR</name>
<sequence>MTSFSKNAYDYKCSVPHCNKRFSCKYGLDYHSKHVHNQPISSEKKYICLFQYCEKRLTTYNGLIYHLKTAHGLQRGEFSKFFYVALN</sequence>
<dbReference type="EMBL" id="RCSS01000277">
    <property type="protein sequence ID" value="RVD92210.1"/>
    <property type="molecule type" value="Genomic_DNA"/>
</dbReference>
<evidence type="ECO:0000256" key="1">
    <source>
        <dbReference type="PROSITE-ProRule" id="PRU00042"/>
    </source>
</evidence>
<evidence type="ECO:0000313" key="4">
    <source>
        <dbReference type="Proteomes" id="UP000282876"/>
    </source>
</evidence>
<dbReference type="Proteomes" id="UP000282876">
    <property type="component" value="Unassembled WGS sequence"/>
</dbReference>
<feature type="domain" description="C2H2-type" evidence="2">
    <location>
        <begin position="46"/>
        <end position="76"/>
    </location>
</feature>
<dbReference type="GO" id="GO:0008270">
    <property type="term" value="F:zinc ion binding"/>
    <property type="evidence" value="ECO:0007669"/>
    <property type="project" value="UniProtKB-KW"/>
</dbReference>
<protein>
    <submittedName>
        <fullName evidence="3">Zinc finger protein</fullName>
    </submittedName>
</protein>
<dbReference type="OrthoDB" id="9411774at2759"/>
<dbReference type="InterPro" id="IPR013087">
    <property type="entry name" value="Znf_C2H2_type"/>
</dbReference>
<comment type="caution">
    <text evidence="3">The sequence shown here is derived from an EMBL/GenBank/DDBJ whole genome shotgun (WGS) entry which is preliminary data.</text>
</comment>
<dbReference type="InterPro" id="IPR036236">
    <property type="entry name" value="Znf_C2H2_sf"/>
</dbReference>
<keyword evidence="4" id="KW-1185">Reference proteome</keyword>
<dbReference type="PROSITE" id="PS00028">
    <property type="entry name" value="ZINC_FINGER_C2H2_1"/>
    <property type="match status" value="2"/>
</dbReference>
<proteinExistence type="predicted"/>
<organism evidence="3 4">
    <name type="scientific">Tubulinosema ratisbonensis</name>
    <dbReference type="NCBI Taxonomy" id="291195"/>
    <lineage>
        <taxon>Eukaryota</taxon>
        <taxon>Fungi</taxon>
        <taxon>Fungi incertae sedis</taxon>
        <taxon>Microsporidia</taxon>
        <taxon>Tubulinosematoidea</taxon>
        <taxon>Tubulinosematidae</taxon>
        <taxon>Tubulinosema</taxon>
    </lineage>
</organism>
<evidence type="ECO:0000259" key="2">
    <source>
        <dbReference type="PROSITE" id="PS50157"/>
    </source>
</evidence>
<dbReference type="AlphaFoldDB" id="A0A437AM42"/>
<keyword evidence="1" id="KW-0862">Zinc</keyword>
<accession>A0A437AM42</accession>
<dbReference type="SMART" id="SM00355">
    <property type="entry name" value="ZnF_C2H2"/>
    <property type="match status" value="2"/>
</dbReference>
<keyword evidence="1" id="KW-0863">Zinc-finger</keyword>
<evidence type="ECO:0000313" key="3">
    <source>
        <dbReference type="EMBL" id="RVD92210.1"/>
    </source>
</evidence>
<dbReference type="Gene3D" id="3.30.160.60">
    <property type="entry name" value="Classic Zinc Finger"/>
    <property type="match status" value="1"/>
</dbReference>
<keyword evidence="1" id="KW-0479">Metal-binding</keyword>
<reference evidence="3 4" key="1">
    <citation type="submission" date="2018-10" db="EMBL/GenBank/DDBJ databases">
        <title>Draft genome sequence of the microsporidian Tubulinosema ratisbonensis.</title>
        <authorList>
            <person name="Polonais V."/>
            <person name="Peyretaillade E."/>
            <person name="Niehus S."/>
            <person name="Wawrzyniak I."/>
            <person name="Franchet A."/>
            <person name="Gaspin C."/>
            <person name="Reichstadt M."/>
            <person name="Belser C."/>
            <person name="Labadie K."/>
            <person name="Delbac F."/>
            <person name="Ferrandon D."/>
        </authorList>
    </citation>
    <scope>NUCLEOTIDE SEQUENCE [LARGE SCALE GENOMIC DNA]</scope>
    <source>
        <strain evidence="3 4">Franzen</strain>
    </source>
</reference>